<name>A0A176VPI0_MARPO</name>
<protein>
    <submittedName>
        <fullName evidence="2">Uncharacterized protein</fullName>
    </submittedName>
</protein>
<comment type="caution">
    <text evidence="2">The sequence shown here is derived from an EMBL/GenBank/DDBJ whole genome shotgun (WGS) entry which is preliminary data.</text>
</comment>
<proteinExistence type="predicted"/>
<sequence length="190" mass="20590">MKRRKAKAVDRLPNFVPGARSSSSRWARERSVRGQRPEGRGQGDGQDRAGMEGEGRGGEGMEWKGEGRGKRRESAGGPQELTIRAARARSRNCSVRVRLRFGGRSPSDGHEARDGVSEHFREGVKQLRRAGASAAKSGRYRTMPAQVPAIVRGRGRASELSSAPPGALCSREGQCGATAELRRVHSAVLY</sequence>
<evidence type="ECO:0000256" key="1">
    <source>
        <dbReference type="SAM" id="MobiDB-lite"/>
    </source>
</evidence>
<dbReference type="Proteomes" id="UP000077202">
    <property type="component" value="Unassembled WGS sequence"/>
</dbReference>
<keyword evidence="3" id="KW-1185">Reference proteome</keyword>
<dbReference type="EMBL" id="LVLJ01003317">
    <property type="protein sequence ID" value="OAE21895.1"/>
    <property type="molecule type" value="Genomic_DNA"/>
</dbReference>
<evidence type="ECO:0000313" key="2">
    <source>
        <dbReference type="EMBL" id="OAE21895.1"/>
    </source>
</evidence>
<organism evidence="2 3">
    <name type="scientific">Marchantia polymorpha subsp. ruderalis</name>
    <dbReference type="NCBI Taxonomy" id="1480154"/>
    <lineage>
        <taxon>Eukaryota</taxon>
        <taxon>Viridiplantae</taxon>
        <taxon>Streptophyta</taxon>
        <taxon>Embryophyta</taxon>
        <taxon>Marchantiophyta</taxon>
        <taxon>Marchantiopsida</taxon>
        <taxon>Marchantiidae</taxon>
        <taxon>Marchantiales</taxon>
        <taxon>Marchantiaceae</taxon>
        <taxon>Marchantia</taxon>
    </lineage>
</organism>
<feature type="region of interest" description="Disordered" evidence="1">
    <location>
        <begin position="1"/>
        <end position="89"/>
    </location>
</feature>
<gene>
    <name evidence="2" type="ORF">AXG93_3988s1010</name>
</gene>
<feature type="compositionally biased region" description="Basic and acidic residues" evidence="1">
    <location>
        <begin position="26"/>
        <end position="74"/>
    </location>
</feature>
<evidence type="ECO:0000313" key="3">
    <source>
        <dbReference type="Proteomes" id="UP000077202"/>
    </source>
</evidence>
<reference evidence="2" key="1">
    <citation type="submission" date="2016-03" db="EMBL/GenBank/DDBJ databases">
        <title>Mechanisms controlling the formation of the plant cell surface in tip-growing cells are functionally conserved among land plants.</title>
        <authorList>
            <person name="Honkanen S."/>
            <person name="Jones V.A."/>
            <person name="Morieri G."/>
            <person name="Champion C."/>
            <person name="Hetherington A.J."/>
            <person name="Kelly S."/>
            <person name="Saint-Marcoux D."/>
            <person name="Proust H."/>
            <person name="Prescott H."/>
            <person name="Dolan L."/>
        </authorList>
    </citation>
    <scope>NUCLEOTIDE SEQUENCE [LARGE SCALE GENOMIC DNA]</scope>
    <source>
        <tissue evidence="2">Whole gametophyte</tissue>
    </source>
</reference>
<accession>A0A176VPI0</accession>
<dbReference type="AlphaFoldDB" id="A0A176VPI0"/>